<reference evidence="2 3" key="1">
    <citation type="submission" date="2016-11" db="EMBL/GenBank/DDBJ databases">
        <authorList>
            <person name="Jaros S."/>
            <person name="Januszkiewicz K."/>
            <person name="Wedrychowicz H."/>
        </authorList>
    </citation>
    <scope>NUCLEOTIDE SEQUENCE [LARGE SCALE GENOMIC DNA]</scope>
    <source>
        <strain evidence="2 3">DSM 29431</strain>
    </source>
</reference>
<dbReference type="OrthoDB" id="7849390at2"/>
<feature type="transmembrane region" description="Helical" evidence="1">
    <location>
        <begin position="9"/>
        <end position="33"/>
    </location>
</feature>
<protein>
    <recommendedName>
        <fullName evidence="4">DUF2975 domain-containing protein</fullName>
    </recommendedName>
</protein>
<evidence type="ECO:0000256" key="1">
    <source>
        <dbReference type="SAM" id="Phobius"/>
    </source>
</evidence>
<keyword evidence="1" id="KW-0472">Membrane</keyword>
<gene>
    <name evidence="2" type="ORF">SAMN05443551_4195</name>
</gene>
<name>A0A1M5XZ90_9RHOB</name>
<dbReference type="AlphaFoldDB" id="A0A1M5XZ90"/>
<accession>A0A1M5XZ90</accession>
<sequence>MAYRLPTVLFYATWATIIAAPVVLAGLILNGAFAPEAIKAAFPHVPVSDAQSVDEIICAGVVGLAPWAIALWVLYQAQALFGLYRDGKALTRDAAHRIFQLGLGLVLVAITAVLARTAQILILTWANEDGTRMLAVSFGFTHVALLLAAGLMTIIGRSMIEAADAVDDMRGIV</sequence>
<evidence type="ECO:0000313" key="2">
    <source>
        <dbReference type="EMBL" id="SHI04593.1"/>
    </source>
</evidence>
<proteinExistence type="predicted"/>
<evidence type="ECO:0008006" key="4">
    <source>
        <dbReference type="Google" id="ProtNLM"/>
    </source>
</evidence>
<keyword evidence="1" id="KW-1133">Transmembrane helix</keyword>
<feature type="transmembrane region" description="Helical" evidence="1">
    <location>
        <begin position="134"/>
        <end position="155"/>
    </location>
</feature>
<dbReference type="STRING" id="996342.SAMN05443551_4195"/>
<dbReference type="Proteomes" id="UP000184221">
    <property type="component" value="Unassembled WGS sequence"/>
</dbReference>
<feature type="transmembrane region" description="Helical" evidence="1">
    <location>
        <begin position="53"/>
        <end position="77"/>
    </location>
</feature>
<dbReference type="EMBL" id="FQXC01000009">
    <property type="protein sequence ID" value="SHI04593.1"/>
    <property type="molecule type" value="Genomic_DNA"/>
</dbReference>
<keyword evidence="3" id="KW-1185">Reference proteome</keyword>
<evidence type="ECO:0000313" key="3">
    <source>
        <dbReference type="Proteomes" id="UP000184221"/>
    </source>
</evidence>
<dbReference type="RefSeq" id="WP_072780046.1">
    <property type="nucleotide sequence ID" value="NZ_FQXC01000009.1"/>
</dbReference>
<keyword evidence="1" id="KW-0812">Transmembrane</keyword>
<organism evidence="2 3">
    <name type="scientific">Marivita hallyeonensis</name>
    <dbReference type="NCBI Taxonomy" id="996342"/>
    <lineage>
        <taxon>Bacteria</taxon>
        <taxon>Pseudomonadati</taxon>
        <taxon>Pseudomonadota</taxon>
        <taxon>Alphaproteobacteria</taxon>
        <taxon>Rhodobacterales</taxon>
        <taxon>Roseobacteraceae</taxon>
        <taxon>Marivita</taxon>
    </lineage>
</organism>
<feature type="transmembrane region" description="Helical" evidence="1">
    <location>
        <begin position="98"/>
        <end position="122"/>
    </location>
</feature>